<dbReference type="Gene3D" id="2.30.30.40">
    <property type="entry name" value="SH3 Domains"/>
    <property type="match status" value="1"/>
</dbReference>
<name>A0A5K7YWJ4_9BACT</name>
<dbReference type="CDD" id="cd00732">
    <property type="entry name" value="CheW"/>
    <property type="match status" value="1"/>
</dbReference>
<reference evidence="2 3" key="1">
    <citation type="submission" date="2019-11" db="EMBL/GenBank/DDBJ databases">
        <title>Comparative genomics of hydrocarbon-degrading Desulfosarcina strains.</title>
        <authorList>
            <person name="Watanabe M."/>
            <person name="Kojima H."/>
            <person name="Fukui M."/>
        </authorList>
    </citation>
    <scope>NUCLEOTIDE SEQUENCE [LARGE SCALE GENOMIC DNA]</scope>
    <source>
        <strain evidence="2 3">PL12</strain>
    </source>
</reference>
<dbReference type="SUPFAM" id="SSF50341">
    <property type="entry name" value="CheW-like"/>
    <property type="match status" value="1"/>
</dbReference>
<organism evidence="2 3">
    <name type="scientific">Desulfosarcina alkanivorans</name>
    <dbReference type="NCBI Taxonomy" id="571177"/>
    <lineage>
        <taxon>Bacteria</taxon>
        <taxon>Pseudomonadati</taxon>
        <taxon>Thermodesulfobacteriota</taxon>
        <taxon>Desulfobacteria</taxon>
        <taxon>Desulfobacterales</taxon>
        <taxon>Desulfosarcinaceae</taxon>
        <taxon>Desulfosarcina</taxon>
    </lineage>
</organism>
<accession>A0A5K7YWJ4</accession>
<dbReference type="InterPro" id="IPR002545">
    <property type="entry name" value="CheW-lke_dom"/>
</dbReference>
<dbReference type="Gene3D" id="2.40.50.180">
    <property type="entry name" value="CheA-289, Domain 4"/>
    <property type="match status" value="1"/>
</dbReference>
<evidence type="ECO:0000313" key="3">
    <source>
        <dbReference type="Proteomes" id="UP000427906"/>
    </source>
</evidence>
<feature type="domain" description="CheW-like" evidence="1">
    <location>
        <begin position="13"/>
        <end position="152"/>
    </location>
</feature>
<evidence type="ECO:0000313" key="2">
    <source>
        <dbReference type="EMBL" id="BBO72419.1"/>
    </source>
</evidence>
<dbReference type="RefSeq" id="WP_155320119.1">
    <property type="nucleotide sequence ID" value="NZ_AP021874.1"/>
</dbReference>
<keyword evidence="3" id="KW-1185">Reference proteome</keyword>
<dbReference type="GO" id="GO:0006935">
    <property type="term" value="P:chemotaxis"/>
    <property type="evidence" value="ECO:0007669"/>
    <property type="project" value="InterPro"/>
</dbReference>
<dbReference type="Proteomes" id="UP000427906">
    <property type="component" value="Chromosome"/>
</dbReference>
<dbReference type="SMART" id="SM00260">
    <property type="entry name" value="CheW"/>
    <property type="match status" value="1"/>
</dbReference>
<dbReference type="PANTHER" id="PTHR22617:SF23">
    <property type="entry name" value="CHEMOTAXIS PROTEIN CHEW"/>
    <property type="match status" value="1"/>
</dbReference>
<dbReference type="KEGG" id="dalk:DSCA_63490"/>
<dbReference type="GO" id="GO:0005829">
    <property type="term" value="C:cytosol"/>
    <property type="evidence" value="ECO:0007669"/>
    <property type="project" value="TreeGrafter"/>
</dbReference>
<dbReference type="AlphaFoldDB" id="A0A5K7YWJ4"/>
<dbReference type="PROSITE" id="PS50851">
    <property type="entry name" value="CHEW"/>
    <property type="match status" value="1"/>
</dbReference>
<dbReference type="PANTHER" id="PTHR22617">
    <property type="entry name" value="CHEMOTAXIS SENSOR HISTIDINE KINASE-RELATED"/>
    <property type="match status" value="1"/>
</dbReference>
<dbReference type="EMBL" id="AP021874">
    <property type="protein sequence ID" value="BBO72419.1"/>
    <property type="molecule type" value="Genomic_DNA"/>
</dbReference>
<gene>
    <name evidence="2" type="primary">cheW-2_1</name>
    <name evidence="2" type="ORF">DSCA_63490</name>
</gene>
<dbReference type="GO" id="GO:0007165">
    <property type="term" value="P:signal transduction"/>
    <property type="evidence" value="ECO:0007669"/>
    <property type="project" value="InterPro"/>
</dbReference>
<dbReference type="OrthoDB" id="9790406at2"/>
<sequence>MEKPEGKKMTSQFVEMATFYVGEALCGMDILNVQEINKLMDMTTVPQAPDYVMGILNLRGQIVTIIDLGKKLNLGETELSDMSRNIIVNAKDEYIGLLVTRISDVVEAELDKVEPPPANIGGVQGKFFKGVFKTKERLIGILDVEKVLDNDI</sequence>
<dbReference type="InterPro" id="IPR036061">
    <property type="entry name" value="CheW-like_dom_sf"/>
</dbReference>
<evidence type="ECO:0000259" key="1">
    <source>
        <dbReference type="PROSITE" id="PS50851"/>
    </source>
</evidence>
<protein>
    <submittedName>
        <fullName evidence="2">Chemotaxis protein CheW</fullName>
    </submittedName>
</protein>
<dbReference type="InterPro" id="IPR039315">
    <property type="entry name" value="CheW"/>
</dbReference>
<proteinExistence type="predicted"/>
<dbReference type="Pfam" id="PF01584">
    <property type="entry name" value="CheW"/>
    <property type="match status" value="1"/>
</dbReference>